<keyword evidence="2" id="KW-1185">Reference proteome</keyword>
<name>A0A5B2W7F4_9PSEU</name>
<dbReference type="EMBL" id="VUOB01000118">
    <property type="protein sequence ID" value="KAA2247185.1"/>
    <property type="molecule type" value="Genomic_DNA"/>
</dbReference>
<dbReference type="AlphaFoldDB" id="A0A5B2W7F4"/>
<evidence type="ECO:0000313" key="2">
    <source>
        <dbReference type="Proteomes" id="UP000323454"/>
    </source>
</evidence>
<gene>
    <name evidence="1" type="ORF">F0L68_40420</name>
</gene>
<comment type="caution">
    <text evidence="1">The sequence shown here is derived from an EMBL/GenBank/DDBJ whole genome shotgun (WGS) entry which is preliminary data.</text>
</comment>
<proteinExistence type="predicted"/>
<reference evidence="1 2" key="2">
    <citation type="submission" date="2019-09" db="EMBL/GenBank/DDBJ databases">
        <authorList>
            <person name="Jin C."/>
        </authorList>
    </citation>
    <scope>NUCLEOTIDE SEQUENCE [LARGE SCALE GENOMIC DNA]</scope>
    <source>
        <strain evidence="1 2">AN110305</strain>
    </source>
</reference>
<organism evidence="1 2">
    <name type="scientific">Solihabitans fulvus</name>
    <dbReference type="NCBI Taxonomy" id="1892852"/>
    <lineage>
        <taxon>Bacteria</taxon>
        <taxon>Bacillati</taxon>
        <taxon>Actinomycetota</taxon>
        <taxon>Actinomycetes</taxon>
        <taxon>Pseudonocardiales</taxon>
        <taxon>Pseudonocardiaceae</taxon>
        <taxon>Solihabitans</taxon>
    </lineage>
</organism>
<dbReference type="Proteomes" id="UP000323454">
    <property type="component" value="Unassembled WGS sequence"/>
</dbReference>
<sequence length="80" mass="8401">MTTVVLCALAPIVVYGAGDAPPPVSESVAMLGYDGRLFTRPPVHYEATGRAAGHQPYVHECDGAAGDRPVWPRSGRPGAR</sequence>
<dbReference type="RefSeq" id="WP_149855218.1">
    <property type="nucleotide sequence ID" value="NZ_VUOB01000118.1"/>
</dbReference>
<protein>
    <submittedName>
        <fullName evidence="1">Uncharacterized protein</fullName>
    </submittedName>
</protein>
<accession>A0A5B2W7F4</accession>
<reference evidence="1 2" key="1">
    <citation type="submission" date="2019-09" db="EMBL/GenBank/DDBJ databases">
        <title>Goodfellowia gen. nov., a new genus of the Pseudonocardineae related to Actinoalloteichus, containing Goodfellowia coeruleoviolacea gen. nov., comb. nov. gen. nov., comb. nov.</title>
        <authorList>
            <person name="Labeda D."/>
        </authorList>
    </citation>
    <scope>NUCLEOTIDE SEQUENCE [LARGE SCALE GENOMIC DNA]</scope>
    <source>
        <strain evidence="1 2">AN110305</strain>
    </source>
</reference>
<evidence type="ECO:0000313" key="1">
    <source>
        <dbReference type="EMBL" id="KAA2247185.1"/>
    </source>
</evidence>